<protein>
    <recommendedName>
        <fullName evidence="3">SHSP domain-containing protein</fullName>
    </recommendedName>
</protein>
<name>A0A067JC56_JATCU</name>
<sequence length="172" mass="19446">MKAKRNLTASLNGVDAFSTTVNPYPYTKKLKRLPHVFAKILDLPFNSNADVFVQETPECFRFVADNGSGNITDEFKAHVIEIIPGVTKIVVREANSSLNDSWLEEPDIDTWRFRLPATTCPQMASAECVGGQLIVTVPKELDLENLIKDDEEECWNDDELVMMARKRPFLVE</sequence>
<keyword evidence="2" id="KW-1185">Reference proteome</keyword>
<gene>
    <name evidence="1" type="ORF">JCGZ_21907</name>
</gene>
<dbReference type="Proteomes" id="UP000027138">
    <property type="component" value="Unassembled WGS sequence"/>
</dbReference>
<accession>A0A067JC56</accession>
<evidence type="ECO:0008006" key="3">
    <source>
        <dbReference type="Google" id="ProtNLM"/>
    </source>
</evidence>
<dbReference type="AlphaFoldDB" id="A0A067JC56"/>
<organism evidence="1 2">
    <name type="scientific">Jatropha curcas</name>
    <name type="common">Barbados nut</name>
    <dbReference type="NCBI Taxonomy" id="180498"/>
    <lineage>
        <taxon>Eukaryota</taxon>
        <taxon>Viridiplantae</taxon>
        <taxon>Streptophyta</taxon>
        <taxon>Embryophyta</taxon>
        <taxon>Tracheophyta</taxon>
        <taxon>Spermatophyta</taxon>
        <taxon>Magnoliopsida</taxon>
        <taxon>eudicotyledons</taxon>
        <taxon>Gunneridae</taxon>
        <taxon>Pentapetalae</taxon>
        <taxon>rosids</taxon>
        <taxon>fabids</taxon>
        <taxon>Malpighiales</taxon>
        <taxon>Euphorbiaceae</taxon>
        <taxon>Crotonoideae</taxon>
        <taxon>Jatropheae</taxon>
        <taxon>Jatropha</taxon>
    </lineage>
</organism>
<reference evidence="1 2" key="1">
    <citation type="journal article" date="2014" name="PLoS ONE">
        <title>Global Analysis of Gene Expression Profiles in Physic Nut (Jatropha curcas L.) Seedlings Exposed to Salt Stress.</title>
        <authorList>
            <person name="Zhang L."/>
            <person name="Zhang C."/>
            <person name="Wu P."/>
            <person name="Chen Y."/>
            <person name="Li M."/>
            <person name="Jiang H."/>
            <person name="Wu G."/>
        </authorList>
    </citation>
    <scope>NUCLEOTIDE SEQUENCE [LARGE SCALE GENOMIC DNA]</scope>
    <source>
        <strain evidence="2">cv. GZQX0401</strain>
        <tissue evidence="1">Young leaves</tissue>
    </source>
</reference>
<evidence type="ECO:0000313" key="1">
    <source>
        <dbReference type="EMBL" id="KDP21436.1"/>
    </source>
</evidence>
<evidence type="ECO:0000313" key="2">
    <source>
        <dbReference type="Proteomes" id="UP000027138"/>
    </source>
</evidence>
<proteinExistence type="predicted"/>
<dbReference type="OrthoDB" id="1922291at2759"/>
<dbReference type="PANTHER" id="PTHR33879:SF18">
    <property type="entry name" value="SHSP DOMAIN-CONTAINING PROTEIN"/>
    <property type="match status" value="1"/>
</dbReference>
<dbReference type="STRING" id="180498.A0A067JC56"/>
<dbReference type="PANTHER" id="PTHR33879">
    <property type="entry name" value="17.6 KDA CLASS II HEAT SHOCK PROTEIN-RELATED"/>
    <property type="match status" value="1"/>
</dbReference>
<dbReference type="EMBL" id="KK915662">
    <property type="protein sequence ID" value="KDP21436.1"/>
    <property type="molecule type" value="Genomic_DNA"/>
</dbReference>